<feature type="domain" description="Putative beta-lactamase-inhibitor-like PepSY-like" evidence="2">
    <location>
        <begin position="52"/>
        <end position="132"/>
    </location>
</feature>
<sequence>MKKLILTGAFTLLLASFGRAQENFDKLPENAKEIIETNYASHEIEKIDIDDDSYEVKFENDTKIDFDKEGNPTEIKGDEKVPYDLLPEKMSYFLKNKYKNDYVDEWKMNEDGHKIEMKSGAELVFDKDGNLLQNKSLK</sequence>
<dbReference type="InterPro" id="IPR021533">
    <property type="entry name" value="PepSY-like"/>
</dbReference>
<dbReference type="Proteomes" id="UP000184225">
    <property type="component" value="Unassembled WGS sequence"/>
</dbReference>
<accession>A0A1M6C077</accession>
<feature type="signal peptide" evidence="1">
    <location>
        <begin position="1"/>
        <end position="20"/>
    </location>
</feature>
<keyword evidence="4" id="KW-1185">Reference proteome</keyword>
<dbReference type="OrthoDB" id="710080at2"/>
<reference evidence="3 4" key="1">
    <citation type="submission" date="2016-11" db="EMBL/GenBank/DDBJ databases">
        <authorList>
            <person name="Jaros S."/>
            <person name="Januszkiewicz K."/>
            <person name="Wedrychowicz H."/>
        </authorList>
    </citation>
    <scope>NUCLEOTIDE SEQUENCE [LARGE SCALE GENOMIC DNA]</scope>
    <source>
        <strain evidence="3 4">DSM 21425</strain>
    </source>
</reference>
<feature type="chain" id="PRO_5012341633" evidence="1">
    <location>
        <begin position="21"/>
        <end position="138"/>
    </location>
</feature>
<keyword evidence="1" id="KW-0732">Signal</keyword>
<dbReference type="AlphaFoldDB" id="A0A1M6C077"/>
<dbReference type="RefSeq" id="WP_073148576.1">
    <property type="nucleotide sequence ID" value="NZ_FQYY01000002.1"/>
</dbReference>
<proteinExistence type="predicted"/>
<evidence type="ECO:0000259" key="2">
    <source>
        <dbReference type="Pfam" id="PF11396"/>
    </source>
</evidence>
<organism evidence="3 4">
    <name type="scientific">Mesonia phycicola</name>
    <dbReference type="NCBI Taxonomy" id="579105"/>
    <lineage>
        <taxon>Bacteria</taxon>
        <taxon>Pseudomonadati</taxon>
        <taxon>Bacteroidota</taxon>
        <taxon>Flavobacteriia</taxon>
        <taxon>Flavobacteriales</taxon>
        <taxon>Flavobacteriaceae</taxon>
        <taxon>Mesonia</taxon>
    </lineage>
</organism>
<gene>
    <name evidence="3" type="ORF">SAMN04488096_102300</name>
</gene>
<evidence type="ECO:0000256" key="1">
    <source>
        <dbReference type="SAM" id="SignalP"/>
    </source>
</evidence>
<protein>
    <submittedName>
        <fullName evidence="3">Putative beta-lactamase-inhibitor-like, PepSY-like</fullName>
    </submittedName>
</protein>
<name>A0A1M6C077_9FLAO</name>
<dbReference type="SUPFAM" id="SSF160574">
    <property type="entry name" value="BT0923-like"/>
    <property type="match status" value="1"/>
</dbReference>
<evidence type="ECO:0000313" key="4">
    <source>
        <dbReference type="Proteomes" id="UP000184225"/>
    </source>
</evidence>
<dbReference type="Gene3D" id="3.40.1420.30">
    <property type="match status" value="1"/>
</dbReference>
<evidence type="ECO:0000313" key="3">
    <source>
        <dbReference type="EMBL" id="SHI54303.1"/>
    </source>
</evidence>
<dbReference type="Pfam" id="PF11396">
    <property type="entry name" value="PepSY_like"/>
    <property type="match status" value="1"/>
</dbReference>
<dbReference type="STRING" id="579105.SAMN04488096_102300"/>
<dbReference type="EMBL" id="FQYY01000002">
    <property type="protein sequence ID" value="SHI54303.1"/>
    <property type="molecule type" value="Genomic_DNA"/>
</dbReference>